<name>A0A183J7V2_9BILA</name>
<gene>
    <name evidence="1" type="ORF">SBAD_LOCUS11950</name>
</gene>
<organism evidence="3">
    <name type="scientific">Soboliphyme baturini</name>
    <dbReference type="NCBI Taxonomy" id="241478"/>
    <lineage>
        <taxon>Eukaryota</taxon>
        <taxon>Metazoa</taxon>
        <taxon>Ecdysozoa</taxon>
        <taxon>Nematoda</taxon>
        <taxon>Enoplea</taxon>
        <taxon>Dorylaimia</taxon>
        <taxon>Dioctophymatida</taxon>
        <taxon>Dioctophymatoidea</taxon>
        <taxon>Soboliphymatidae</taxon>
        <taxon>Soboliphyme</taxon>
    </lineage>
</organism>
<evidence type="ECO:0000313" key="2">
    <source>
        <dbReference type="Proteomes" id="UP000270296"/>
    </source>
</evidence>
<dbReference type="Gene3D" id="1.20.58.2190">
    <property type="match status" value="1"/>
</dbReference>
<reference evidence="3" key="1">
    <citation type="submission" date="2016-06" db="UniProtKB">
        <authorList>
            <consortium name="WormBaseParasite"/>
        </authorList>
    </citation>
    <scope>IDENTIFICATION</scope>
</reference>
<proteinExistence type="predicted"/>
<evidence type="ECO:0000313" key="1">
    <source>
        <dbReference type="EMBL" id="VDP44228.1"/>
    </source>
</evidence>
<evidence type="ECO:0000313" key="3">
    <source>
        <dbReference type="WBParaSite" id="SBAD_0001234901-mRNA-1"/>
    </source>
</evidence>
<dbReference type="EMBL" id="UZAM01016664">
    <property type="protein sequence ID" value="VDP44228.1"/>
    <property type="molecule type" value="Genomic_DNA"/>
</dbReference>
<dbReference type="AlphaFoldDB" id="A0A183J7V2"/>
<dbReference type="Proteomes" id="UP000270296">
    <property type="component" value="Unassembled WGS sequence"/>
</dbReference>
<protein>
    <submittedName>
        <fullName evidence="1 3">Uncharacterized protein</fullName>
    </submittedName>
</protein>
<sequence length="191" mass="21313">MPRSEYNLYHSRAVPSYIMAHGEVGQTAPAARTETFASMSVDGLNFGVHPMVDIDDTLHTEHRTTKFSPVTGHGDAFTEMTVNMLRAVIVAQYEELLGSSRTVEDYRLLNNLRRMAADFLCSATEDAKFFNRTFEKILARSAADAPAGFNGIHAATLFDSLEKIVTNVLACGWRKEFGRIQVSLLRHKKQS</sequence>
<accession>A0A183J7V2</accession>
<dbReference type="WBParaSite" id="SBAD_0001234901-mRNA-1">
    <property type="protein sequence ID" value="SBAD_0001234901-mRNA-1"/>
    <property type="gene ID" value="SBAD_0001234901"/>
</dbReference>
<reference evidence="1 2" key="2">
    <citation type="submission" date="2018-11" db="EMBL/GenBank/DDBJ databases">
        <authorList>
            <consortium name="Pathogen Informatics"/>
        </authorList>
    </citation>
    <scope>NUCLEOTIDE SEQUENCE [LARGE SCALE GENOMIC DNA]</scope>
</reference>
<keyword evidence="2" id="KW-1185">Reference proteome</keyword>